<organism evidence="1 2">
    <name type="scientific">Halalkalibacter suaedae</name>
    <dbReference type="NCBI Taxonomy" id="2822140"/>
    <lineage>
        <taxon>Bacteria</taxon>
        <taxon>Bacillati</taxon>
        <taxon>Bacillota</taxon>
        <taxon>Bacilli</taxon>
        <taxon>Bacillales</taxon>
        <taxon>Bacillaceae</taxon>
        <taxon>Halalkalibacter</taxon>
    </lineage>
</organism>
<accession>A0A940WR44</accession>
<proteinExistence type="predicted"/>
<evidence type="ECO:0000313" key="1">
    <source>
        <dbReference type="EMBL" id="MBP3951169.1"/>
    </source>
</evidence>
<dbReference type="EMBL" id="JAGKSQ010000003">
    <property type="protein sequence ID" value="MBP3951169.1"/>
    <property type="molecule type" value="Genomic_DNA"/>
</dbReference>
<dbReference type="Proteomes" id="UP000678228">
    <property type="component" value="Unassembled WGS sequence"/>
</dbReference>
<protein>
    <submittedName>
        <fullName evidence="1">Uncharacterized protein</fullName>
    </submittedName>
</protein>
<gene>
    <name evidence="1" type="ORF">J7W16_08475</name>
</gene>
<dbReference type="AlphaFoldDB" id="A0A940WR44"/>
<sequence>MSTRFHCCATCEHFQAEKKQNGMYYGCKRLGFETKPSYQFDCWNPKEHIKSLIAKETSKRIE</sequence>
<evidence type="ECO:0000313" key="2">
    <source>
        <dbReference type="Proteomes" id="UP000678228"/>
    </source>
</evidence>
<dbReference type="RefSeq" id="WP_210596866.1">
    <property type="nucleotide sequence ID" value="NZ_JAGKSQ010000003.1"/>
</dbReference>
<reference evidence="1" key="1">
    <citation type="submission" date="2021-03" db="EMBL/GenBank/DDBJ databases">
        <title>Bacillus suaedae sp. nov., isolated from Suaeda aralocaspica.</title>
        <authorList>
            <person name="Lei R.F.R."/>
        </authorList>
    </citation>
    <scope>NUCLEOTIDE SEQUENCE</scope>
    <source>
        <strain evidence="1">YZJH907-2</strain>
    </source>
</reference>
<keyword evidence="2" id="KW-1185">Reference proteome</keyword>
<comment type="caution">
    <text evidence="1">The sequence shown here is derived from an EMBL/GenBank/DDBJ whole genome shotgun (WGS) entry which is preliminary data.</text>
</comment>
<name>A0A940WR44_9BACI</name>